<dbReference type="Proteomes" id="UP000192813">
    <property type="component" value="Unassembled WGS sequence"/>
</dbReference>
<keyword evidence="1" id="KW-0808">Transferase</keyword>
<evidence type="ECO:0000313" key="5">
    <source>
        <dbReference type="Proteomes" id="UP000192813"/>
    </source>
</evidence>
<dbReference type="AlphaFoldDB" id="A0A2J9PNN8"/>
<dbReference type="PROSITE" id="PS51186">
    <property type="entry name" value="GNAT"/>
    <property type="match status" value="1"/>
</dbReference>
<sequence length="164" mass="19398">MKEITKIDYLNVENLIDQKDYIISMMMESWEISFPNDFDKEVKVRARYKSLVEYIMLKKAKVLAAIRDDKIIGILWYFTKNGFIYHVNQLVVSEKARRLGVGSKLMNMLTEEAKKEGIDEIELFVSKANMGAKKFYDNHGFEVERIFNHGFEVERILMRRNIDD</sequence>
<dbReference type="InterPro" id="IPR016181">
    <property type="entry name" value="Acyl_CoA_acyltransferase"/>
</dbReference>
<evidence type="ECO:0000256" key="1">
    <source>
        <dbReference type="ARBA" id="ARBA00022679"/>
    </source>
</evidence>
<dbReference type="SUPFAM" id="SSF55729">
    <property type="entry name" value="Acyl-CoA N-acyltransferases (Nat)"/>
    <property type="match status" value="1"/>
</dbReference>
<organism evidence="4 5">
    <name type="scientific">Aerococcus viridans</name>
    <dbReference type="NCBI Taxonomy" id="1377"/>
    <lineage>
        <taxon>Bacteria</taxon>
        <taxon>Bacillati</taxon>
        <taxon>Bacillota</taxon>
        <taxon>Bacilli</taxon>
        <taxon>Lactobacillales</taxon>
        <taxon>Aerococcaceae</taxon>
        <taxon>Aerococcus</taxon>
    </lineage>
</organism>
<dbReference type="RefSeq" id="WP_083069357.1">
    <property type="nucleotide sequence ID" value="NZ_NBTM02000001.1"/>
</dbReference>
<evidence type="ECO:0000313" key="4">
    <source>
        <dbReference type="EMBL" id="PNL91955.1"/>
    </source>
</evidence>
<proteinExistence type="predicted"/>
<name>A0A2J9PNN8_9LACT</name>
<reference evidence="5" key="1">
    <citation type="submission" date="2017-12" db="EMBL/GenBank/DDBJ databases">
        <title>FDA dAtabase for Regulatory Grade micrObial Sequences (FDA-ARGOS): Supporting development and validation of Infectious Disease Dx tests.</title>
        <authorList>
            <person name="Hoffmann M."/>
            <person name="Allard M."/>
            <person name="Evans P."/>
            <person name="Brown E."/>
            <person name="Tallon L."/>
            <person name="Sadzewicz L."/>
            <person name="Sengamalay N."/>
            <person name="Ott S."/>
            <person name="Godinez A."/>
            <person name="Nagaraj S."/>
            <person name="Vavikolanu K."/>
            <person name="Aluvathingal J."/>
            <person name="Nadendla S."/>
            <person name="Sichtig H."/>
        </authorList>
    </citation>
    <scope>NUCLEOTIDE SEQUENCE [LARGE SCALE GENOMIC DNA]</scope>
    <source>
        <strain evidence="5">FDAARGOS_249</strain>
    </source>
</reference>
<feature type="domain" description="N-acetyltransferase" evidence="3">
    <location>
        <begin position="10"/>
        <end position="163"/>
    </location>
</feature>
<dbReference type="InterPro" id="IPR000182">
    <property type="entry name" value="GNAT_dom"/>
</dbReference>
<protein>
    <recommendedName>
        <fullName evidence="3">N-acetyltransferase domain-containing protein</fullName>
    </recommendedName>
</protein>
<gene>
    <name evidence="4" type="ORF">A6J77_006830</name>
</gene>
<dbReference type="PANTHER" id="PTHR42919:SF8">
    <property type="entry name" value="N-ALPHA-ACETYLTRANSFERASE 50"/>
    <property type="match status" value="1"/>
</dbReference>
<dbReference type="PANTHER" id="PTHR42919">
    <property type="entry name" value="N-ALPHA-ACETYLTRANSFERASE"/>
    <property type="match status" value="1"/>
</dbReference>
<evidence type="ECO:0000259" key="3">
    <source>
        <dbReference type="PROSITE" id="PS51186"/>
    </source>
</evidence>
<dbReference type="GO" id="GO:0016747">
    <property type="term" value="F:acyltransferase activity, transferring groups other than amino-acyl groups"/>
    <property type="evidence" value="ECO:0007669"/>
    <property type="project" value="InterPro"/>
</dbReference>
<dbReference type="EMBL" id="NBTM02000001">
    <property type="protein sequence ID" value="PNL91955.1"/>
    <property type="molecule type" value="Genomic_DNA"/>
</dbReference>
<dbReference type="CDD" id="cd04301">
    <property type="entry name" value="NAT_SF"/>
    <property type="match status" value="1"/>
</dbReference>
<comment type="caution">
    <text evidence="4">The sequence shown here is derived from an EMBL/GenBank/DDBJ whole genome shotgun (WGS) entry which is preliminary data.</text>
</comment>
<evidence type="ECO:0000256" key="2">
    <source>
        <dbReference type="ARBA" id="ARBA00023315"/>
    </source>
</evidence>
<keyword evidence="2" id="KW-0012">Acyltransferase</keyword>
<accession>A0A2J9PNN8</accession>
<dbReference type="InterPro" id="IPR051556">
    <property type="entry name" value="N-term/lysine_N-AcTrnsfr"/>
</dbReference>
<dbReference type="Gene3D" id="3.40.630.30">
    <property type="match status" value="1"/>
</dbReference>
<dbReference type="Pfam" id="PF00583">
    <property type="entry name" value="Acetyltransf_1"/>
    <property type="match status" value="1"/>
</dbReference>